<feature type="transmembrane region" description="Helical" evidence="14">
    <location>
        <begin position="12"/>
        <end position="29"/>
    </location>
</feature>
<evidence type="ECO:0000256" key="14">
    <source>
        <dbReference type="SAM" id="Phobius"/>
    </source>
</evidence>
<dbReference type="AlphaFoldDB" id="H6TDM8"/>
<comment type="subunit">
    <text evidence="3">F-type ATPases have 2 components, CF(1) - the catalytic core - and CF(0) - the membrane proton channel.</text>
</comment>
<evidence type="ECO:0000256" key="13">
    <source>
        <dbReference type="RuleBase" id="RU003661"/>
    </source>
</evidence>
<comment type="subcellular location">
    <subcellularLocation>
        <location evidence="1 13">Mitochondrion membrane</location>
        <topology evidence="1 13">Single-pass membrane protein</topology>
    </subcellularLocation>
</comment>
<reference evidence="15" key="1">
    <citation type="journal article" date="2011" name="Mitochondrial DNA">
        <title>The complete mitochondrial genome of the gall-forming fly, Fergusonina taylori Nelson and Yeates (Diptera: Fergusoninidae).</title>
        <authorList>
            <person name="Nelson L.A."/>
            <person name="Cameron S.L."/>
            <person name="Yeates D.K."/>
        </authorList>
    </citation>
    <scope>NUCLEOTIDE SEQUENCE</scope>
</reference>
<accession>H6TDM8</accession>
<evidence type="ECO:0000256" key="10">
    <source>
        <dbReference type="ARBA" id="ARBA00023128"/>
    </source>
</evidence>
<dbReference type="GO" id="GO:0045259">
    <property type="term" value="C:proton-transporting ATP synthase complex"/>
    <property type="evidence" value="ECO:0007669"/>
    <property type="project" value="UniProtKB-KW"/>
</dbReference>
<dbReference type="InterPro" id="IPR001421">
    <property type="entry name" value="ATP8_metazoa"/>
</dbReference>
<comment type="function">
    <text evidence="12">Mitochondrial membrane ATP synthase (F(1)F(0) ATP synthase or Complex V) produces ATP from ADP in the presence of a proton gradient across the membrane which is generated by electron transport complexes of the respiratory chain. F-type ATPases consist of two structural domains, F(1) - containing the extramembraneous catalytic core and F(0) - containing the membrane proton channel, linked together by a central stalk and a peripheral stalk. During catalysis, ATP synthesis in the catalytic domain of F(1) is coupled via a rotary mechanism of the central stalk subunits to proton translocation. Part of the complex F(0) domain. Minor subunit located with subunit a in the membrane.</text>
</comment>
<evidence type="ECO:0000256" key="11">
    <source>
        <dbReference type="ARBA" id="ARBA00023136"/>
    </source>
</evidence>
<keyword evidence="10 13" id="KW-0496">Mitochondrion</keyword>
<keyword evidence="9 13" id="KW-0406">Ion transport</keyword>
<evidence type="ECO:0000256" key="6">
    <source>
        <dbReference type="ARBA" id="ARBA00022692"/>
    </source>
</evidence>
<dbReference type="GO" id="GO:0015986">
    <property type="term" value="P:proton motive force-driven ATP synthesis"/>
    <property type="evidence" value="ECO:0007669"/>
    <property type="project" value="InterPro"/>
</dbReference>
<evidence type="ECO:0000256" key="4">
    <source>
        <dbReference type="ARBA" id="ARBA00022448"/>
    </source>
</evidence>
<comment type="similarity">
    <text evidence="2 13">Belongs to the ATPase protein 8 family.</text>
</comment>
<evidence type="ECO:0000256" key="1">
    <source>
        <dbReference type="ARBA" id="ARBA00004304"/>
    </source>
</evidence>
<keyword evidence="5 13" id="KW-0138">CF(0)</keyword>
<keyword evidence="8 14" id="KW-1133">Transmembrane helix</keyword>
<keyword evidence="6 13" id="KW-0812">Transmembrane</keyword>
<geneLocation type="mitochondrion" evidence="15"/>
<dbReference type="CTD" id="4509"/>
<dbReference type="RefSeq" id="YP_005255127.1">
    <property type="nucleotide sequence ID" value="NC_016865.1"/>
</dbReference>
<dbReference type="GO" id="GO:0031966">
    <property type="term" value="C:mitochondrial membrane"/>
    <property type="evidence" value="ECO:0007669"/>
    <property type="project" value="UniProtKB-SubCell"/>
</dbReference>
<evidence type="ECO:0000256" key="3">
    <source>
        <dbReference type="ARBA" id="ARBA00011291"/>
    </source>
</evidence>
<gene>
    <name evidence="15" type="primary">ATP8</name>
</gene>
<dbReference type="GeneID" id="11669623"/>
<proteinExistence type="inferred from homology"/>
<evidence type="ECO:0000256" key="2">
    <source>
        <dbReference type="ARBA" id="ARBA00008892"/>
    </source>
</evidence>
<name>H6TDM8_9MUSC</name>
<organism evidence="15">
    <name type="scientific">Fergusonina taylori</name>
    <name type="common">eucalypt gall-forming fly</name>
    <dbReference type="NCBI Taxonomy" id="991131"/>
    <lineage>
        <taxon>Eukaryota</taxon>
        <taxon>Metazoa</taxon>
        <taxon>Ecdysozoa</taxon>
        <taxon>Arthropoda</taxon>
        <taxon>Hexapoda</taxon>
        <taxon>Insecta</taxon>
        <taxon>Pterygota</taxon>
        <taxon>Neoptera</taxon>
        <taxon>Endopterygota</taxon>
        <taxon>Diptera</taxon>
        <taxon>Brachycera</taxon>
        <taxon>Muscomorpha</taxon>
        <taxon>Opomyzoidea</taxon>
        <taxon>Fergusoninidae</taxon>
        <taxon>Fergusonina</taxon>
    </lineage>
</organism>
<dbReference type="Pfam" id="PF00895">
    <property type="entry name" value="ATP-synt_8"/>
    <property type="match status" value="1"/>
</dbReference>
<dbReference type="EMBL" id="HQ872008">
    <property type="protein sequence ID" value="ADY85994.1"/>
    <property type="molecule type" value="Genomic_DNA"/>
</dbReference>
<evidence type="ECO:0000256" key="5">
    <source>
        <dbReference type="ARBA" id="ARBA00022547"/>
    </source>
</evidence>
<protein>
    <recommendedName>
        <fullName evidence="13">ATP synthase complex subunit 8</fullName>
    </recommendedName>
</protein>
<evidence type="ECO:0000256" key="9">
    <source>
        <dbReference type="ARBA" id="ARBA00023065"/>
    </source>
</evidence>
<dbReference type="GO" id="GO:0015078">
    <property type="term" value="F:proton transmembrane transporter activity"/>
    <property type="evidence" value="ECO:0007669"/>
    <property type="project" value="InterPro"/>
</dbReference>
<evidence type="ECO:0000313" key="15">
    <source>
        <dbReference type="EMBL" id="ADY85994.1"/>
    </source>
</evidence>
<keyword evidence="11 14" id="KW-0472">Membrane</keyword>
<evidence type="ECO:0000256" key="7">
    <source>
        <dbReference type="ARBA" id="ARBA00022781"/>
    </source>
</evidence>
<keyword evidence="7 13" id="KW-0375">Hydrogen ion transport</keyword>
<evidence type="ECO:0000256" key="8">
    <source>
        <dbReference type="ARBA" id="ARBA00022989"/>
    </source>
</evidence>
<keyword evidence="4 13" id="KW-0813">Transport</keyword>
<evidence type="ECO:0000256" key="12">
    <source>
        <dbReference type="ARBA" id="ARBA00024864"/>
    </source>
</evidence>
<sequence>MPQMMPIKWLNLYCIFTITLILFCLLNYYNTNFKFNKTNQTKQNLYNQNIMHWKW</sequence>